<dbReference type="PIRSF" id="PIRSF001467">
    <property type="entry name" value="Peptidylpro_ismrse"/>
    <property type="match status" value="1"/>
</dbReference>
<evidence type="ECO:0000256" key="3">
    <source>
        <dbReference type="ARBA" id="ARBA00007365"/>
    </source>
</evidence>
<dbReference type="InterPro" id="IPR044665">
    <property type="entry name" value="E_coli_cyclophilin_A-like"/>
</dbReference>
<keyword evidence="5 7" id="KW-0697">Rotamase</keyword>
<dbReference type="GO" id="GO:0006457">
    <property type="term" value="P:protein folding"/>
    <property type="evidence" value="ECO:0007669"/>
    <property type="project" value="InterPro"/>
</dbReference>
<dbReference type="CDD" id="cd01920">
    <property type="entry name" value="cyclophilin_EcCYP_like"/>
    <property type="match status" value="1"/>
</dbReference>
<evidence type="ECO:0000256" key="7">
    <source>
        <dbReference type="RuleBase" id="RU363019"/>
    </source>
</evidence>
<dbReference type="EC" id="5.2.1.8" evidence="7"/>
<dbReference type="SUPFAM" id="SSF50891">
    <property type="entry name" value="Cyclophilin-like"/>
    <property type="match status" value="1"/>
</dbReference>
<dbReference type="InterPro" id="IPR002130">
    <property type="entry name" value="Cyclophilin-type_PPIase_dom"/>
</dbReference>
<evidence type="ECO:0000313" key="10">
    <source>
        <dbReference type="Proteomes" id="UP000315889"/>
    </source>
</evidence>
<dbReference type="AlphaFoldDB" id="A0A520MGF9"/>
<dbReference type="Proteomes" id="UP000315889">
    <property type="component" value="Unassembled WGS sequence"/>
</dbReference>
<keyword evidence="6 7" id="KW-0413">Isomerase</keyword>
<evidence type="ECO:0000256" key="6">
    <source>
        <dbReference type="ARBA" id="ARBA00023235"/>
    </source>
</evidence>
<evidence type="ECO:0000313" key="9">
    <source>
        <dbReference type="EMBL" id="RZO20304.1"/>
    </source>
</evidence>
<comment type="subcellular location">
    <subcellularLocation>
        <location evidence="2">Cytoplasm</location>
    </subcellularLocation>
</comment>
<dbReference type="PRINTS" id="PR00153">
    <property type="entry name" value="CSAPPISMRASE"/>
</dbReference>
<dbReference type="GO" id="GO:0005737">
    <property type="term" value="C:cytoplasm"/>
    <property type="evidence" value="ECO:0007669"/>
    <property type="project" value="UniProtKB-SubCell"/>
</dbReference>
<evidence type="ECO:0000256" key="2">
    <source>
        <dbReference type="ARBA" id="ARBA00004496"/>
    </source>
</evidence>
<proteinExistence type="inferred from homology"/>
<dbReference type="PROSITE" id="PS50072">
    <property type="entry name" value="CSA_PPIASE_2"/>
    <property type="match status" value="1"/>
</dbReference>
<dbReference type="Gene3D" id="2.40.100.10">
    <property type="entry name" value="Cyclophilin-like"/>
    <property type="match status" value="1"/>
</dbReference>
<reference evidence="9 10" key="1">
    <citation type="submission" date="2019-02" db="EMBL/GenBank/DDBJ databases">
        <title>Prokaryotic population dynamics and viral predation in marine succession experiment using metagenomics: the confinement effect.</title>
        <authorList>
            <person name="Haro-Moreno J.M."/>
            <person name="Rodriguez-Valera F."/>
            <person name="Lopez-Perez M."/>
        </authorList>
    </citation>
    <scope>NUCLEOTIDE SEQUENCE [LARGE SCALE GENOMIC DNA]</scope>
    <source>
        <strain evidence="9">MED-G170</strain>
    </source>
</reference>
<evidence type="ECO:0000256" key="1">
    <source>
        <dbReference type="ARBA" id="ARBA00002388"/>
    </source>
</evidence>
<name>A0A520MGF9_9GAMM</name>
<evidence type="ECO:0000259" key="8">
    <source>
        <dbReference type="PROSITE" id="PS50072"/>
    </source>
</evidence>
<protein>
    <recommendedName>
        <fullName evidence="7">Peptidyl-prolyl cis-trans isomerase</fullName>
        <shortName evidence="7">PPIase</shortName>
        <ecNumber evidence="7">5.2.1.8</ecNumber>
    </recommendedName>
</protein>
<comment type="caution">
    <text evidence="9">The sequence shown here is derived from an EMBL/GenBank/DDBJ whole genome shotgun (WGS) entry which is preliminary data.</text>
</comment>
<comment type="similarity">
    <text evidence="3 7">Belongs to the cyclophilin-type PPIase family.</text>
</comment>
<dbReference type="PROSITE" id="PS00170">
    <property type="entry name" value="CSA_PPIASE_1"/>
    <property type="match status" value="1"/>
</dbReference>
<dbReference type="InterPro" id="IPR020892">
    <property type="entry name" value="Cyclophilin-type_PPIase_CS"/>
</dbReference>
<sequence>MITFRTNMGDFSIELDFDKAPITAANFLQYARDDFYTGTIFHRVINGFMVQGGGMDSDMNQKAGRASIENEADNGLKNEIGTLAMARTGEPHSASSQFFINVADNGFLNHSGKNMQGWGYAVFGKVVDGMDVIDNIKGTATGNRGGHQDVPVDSIEITETTISDAYADR</sequence>
<dbReference type="EMBL" id="SHBP01000005">
    <property type="protein sequence ID" value="RZO20304.1"/>
    <property type="molecule type" value="Genomic_DNA"/>
</dbReference>
<dbReference type="Pfam" id="PF00160">
    <property type="entry name" value="Pro_isomerase"/>
    <property type="match status" value="1"/>
</dbReference>
<dbReference type="InterPro" id="IPR024936">
    <property type="entry name" value="Cyclophilin-type_PPIase"/>
</dbReference>
<dbReference type="InterPro" id="IPR029000">
    <property type="entry name" value="Cyclophilin-like_dom_sf"/>
</dbReference>
<dbReference type="GO" id="GO:0003755">
    <property type="term" value="F:peptidyl-prolyl cis-trans isomerase activity"/>
    <property type="evidence" value="ECO:0007669"/>
    <property type="project" value="UniProtKB-UniRule"/>
</dbReference>
<comment type="catalytic activity">
    <reaction evidence="7">
        <text>[protein]-peptidylproline (omega=180) = [protein]-peptidylproline (omega=0)</text>
        <dbReference type="Rhea" id="RHEA:16237"/>
        <dbReference type="Rhea" id="RHEA-COMP:10747"/>
        <dbReference type="Rhea" id="RHEA-COMP:10748"/>
        <dbReference type="ChEBI" id="CHEBI:83833"/>
        <dbReference type="ChEBI" id="CHEBI:83834"/>
        <dbReference type="EC" id="5.2.1.8"/>
    </reaction>
</comment>
<evidence type="ECO:0000256" key="4">
    <source>
        <dbReference type="ARBA" id="ARBA00022490"/>
    </source>
</evidence>
<gene>
    <name evidence="9" type="ORF">EVB03_05145</name>
</gene>
<comment type="function">
    <text evidence="1 7">PPIases accelerate the folding of proteins. It catalyzes the cis-trans isomerization of proline imidic peptide bonds in oligopeptides.</text>
</comment>
<keyword evidence="4" id="KW-0963">Cytoplasm</keyword>
<dbReference type="FunFam" id="2.40.100.10:FF:000004">
    <property type="entry name" value="Peptidyl-prolyl cis-trans isomerase"/>
    <property type="match status" value="1"/>
</dbReference>
<accession>A0A520MGF9</accession>
<evidence type="ECO:0000256" key="5">
    <source>
        <dbReference type="ARBA" id="ARBA00023110"/>
    </source>
</evidence>
<feature type="domain" description="PPIase cyclophilin-type" evidence="8">
    <location>
        <begin position="1"/>
        <end position="162"/>
    </location>
</feature>
<dbReference type="PANTHER" id="PTHR43246">
    <property type="entry name" value="PEPTIDYL-PROLYL CIS-TRANS ISOMERASE CYP38, CHLOROPLASTIC"/>
    <property type="match status" value="1"/>
</dbReference>
<organism evidence="9 10">
    <name type="scientific">SAR92 clade bacterium</name>
    <dbReference type="NCBI Taxonomy" id="2315479"/>
    <lineage>
        <taxon>Bacteria</taxon>
        <taxon>Pseudomonadati</taxon>
        <taxon>Pseudomonadota</taxon>
        <taxon>Gammaproteobacteria</taxon>
        <taxon>Cellvibrionales</taxon>
        <taxon>Porticoccaceae</taxon>
        <taxon>SAR92 clade</taxon>
    </lineage>
</organism>